<organism evidence="2">
    <name type="scientific">Aerophobetes bacterium</name>
    <dbReference type="NCBI Taxonomy" id="2030807"/>
    <lineage>
        <taxon>Bacteria</taxon>
        <taxon>Candidatus Aerophobota</taxon>
    </lineage>
</organism>
<proteinExistence type="predicted"/>
<feature type="domain" description="RNA polymerase sigma factor 54 DNA-binding" evidence="1">
    <location>
        <begin position="227"/>
        <end position="369"/>
    </location>
</feature>
<evidence type="ECO:0000313" key="2">
    <source>
        <dbReference type="EMBL" id="HHF98120.1"/>
    </source>
</evidence>
<evidence type="ECO:0000259" key="1">
    <source>
        <dbReference type="Pfam" id="PF04552"/>
    </source>
</evidence>
<dbReference type="PANTHER" id="PTHR32248:SF4">
    <property type="entry name" value="RNA POLYMERASE SIGMA-54 FACTOR"/>
    <property type="match status" value="1"/>
</dbReference>
<dbReference type="PANTHER" id="PTHR32248">
    <property type="entry name" value="RNA POLYMERASE SIGMA-54 FACTOR"/>
    <property type="match status" value="1"/>
</dbReference>
<dbReference type="Pfam" id="PF04552">
    <property type="entry name" value="Sigma54_DBD"/>
    <property type="match status" value="1"/>
</dbReference>
<name>A0A7V5HY74_UNCAE</name>
<dbReference type="AlphaFoldDB" id="A0A7V5HY74"/>
<dbReference type="InterPro" id="IPR007634">
    <property type="entry name" value="RNA_pol_sigma_54_DNA-bd"/>
</dbReference>
<gene>
    <name evidence="2" type="ORF">ENL39_01350</name>
</gene>
<dbReference type="Gene3D" id="1.10.10.60">
    <property type="entry name" value="Homeodomain-like"/>
    <property type="match status" value="1"/>
</dbReference>
<accession>A0A7V5HY74</accession>
<dbReference type="Proteomes" id="UP000886070">
    <property type="component" value="Unassembled WGS sequence"/>
</dbReference>
<sequence length="370" mass="43653">MIQKLYLRQNLEQKMQLKLIGEIKVAEFLSLPEPYFEFYVKEVENDPLFSVLKEKYRIVSYRKFYDVRVAKKVELKDEAVPEENLGEMEKFFSDPSLMKFLTKVGNAIGEEDFRKVLYGKISLEEVKKKCGFSSREMEIFKEFLNNFQLHQIINSSSFSFSVSPFKPRLFLVASFVWEKDELFIQPTGEYLAKGKYQINYKRFEELVEKGKIKKEEVSRIEGIFKKIEMINRRTTCIYKVLEYLKKLQFNFFKSGNPIDLLPSTQSEVARRIGVHPSTVNRCISNKSILTPQGEEKPIGFFFSPRWAKNLVKKVILEEKEKLEKNLLSSPLTDKLIQEKIIEDYGIHLSRRTVCKYRKALRIPASYKRCR</sequence>
<reference evidence="2" key="1">
    <citation type="journal article" date="2020" name="mSystems">
        <title>Genome- and Community-Level Interaction Insights into Carbon Utilization and Element Cycling Functions of Hydrothermarchaeota in Hydrothermal Sediment.</title>
        <authorList>
            <person name="Zhou Z."/>
            <person name="Liu Y."/>
            <person name="Xu W."/>
            <person name="Pan J."/>
            <person name="Luo Z.H."/>
            <person name="Li M."/>
        </authorList>
    </citation>
    <scope>NUCLEOTIDE SEQUENCE [LARGE SCALE GENOMIC DNA]</scope>
    <source>
        <strain evidence="2">HyVt-92</strain>
    </source>
</reference>
<dbReference type="PROSITE" id="PS50044">
    <property type="entry name" value="SIGMA54_3"/>
    <property type="match status" value="1"/>
</dbReference>
<comment type="caution">
    <text evidence="2">The sequence shown here is derived from an EMBL/GenBank/DDBJ whole genome shotgun (WGS) entry which is preliminary data.</text>
</comment>
<dbReference type="InterPro" id="IPR000394">
    <property type="entry name" value="RNA_pol_sigma_54"/>
</dbReference>
<dbReference type="PRINTS" id="PR00045">
    <property type="entry name" value="SIGMA54FCT"/>
</dbReference>
<dbReference type="GO" id="GO:0001216">
    <property type="term" value="F:DNA-binding transcription activator activity"/>
    <property type="evidence" value="ECO:0007669"/>
    <property type="project" value="InterPro"/>
</dbReference>
<dbReference type="GO" id="GO:0016987">
    <property type="term" value="F:sigma factor activity"/>
    <property type="evidence" value="ECO:0007669"/>
    <property type="project" value="InterPro"/>
</dbReference>
<protein>
    <recommendedName>
        <fullName evidence="1">RNA polymerase sigma factor 54 DNA-binding domain-containing protein</fullName>
    </recommendedName>
</protein>
<dbReference type="EMBL" id="DRTT01000039">
    <property type="protein sequence ID" value="HHF98120.1"/>
    <property type="molecule type" value="Genomic_DNA"/>
</dbReference>